<dbReference type="Pfam" id="PF01943">
    <property type="entry name" value="Polysacc_synt"/>
    <property type="match status" value="1"/>
</dbReference>
<dbReference type="RefSeq" id="WP_154416918.1">
    <property type="nucleotide sequence ID" value="NZ_DBFCGB010000021.1"/>
</dbReference>
<comment type="caution">
    <text evidence="6">The sequence shown here is derived from an EMBL/GenBank/DDBJ whole genome shotgun (WGS) entry which is preliminary data.</text>
</comment>
<feature type="transmembrane region" description="Helical" evidence="5">
    <location>
        <begin position="181"/>
        <end position="204"/>
    </location>
</feature>
<feature type="transmembrane region" description="Helical" evidence="5">
    <location>
        <begin position="101"/>
        <end position="122"/>
    </location>
</feature>
<feature type="transmembrane region" description="Helical" evidence="5">
    <location>
        <begin position="224"/>
        <end position="245"/>
    </location>
</feature>
<keyword evidence="3 5" id="KW-1133">Transmembrane helix</keyword>
<gene>
    <name evidence="6" type="ORF">FYJ85_02730</name>
</gene>
<sequence>MLEELRQQFHRIAGHRGIRRYGANTLWMLAEKGCRLVFGFLVGIYVARQLGPARYGLLNYAVSFVALFSVLATLGMDPVVVRELVRRPGKANSILGSALGLKAAGFAVMAFVVGIVLLVSPMSDSDRGLMAVILAGYGFQVFQIFDFSFQARVLGKYSAMSQIAALAVSSGFRLWFAWQGAPLWCFAAVESGYMALSAFGYALFYRKTGGCFRLWRFDRAEAAFLLRESLPLLLAGAAAMFYLRFDQVIVTWMLGDAANGQYAVAVRLVEVLFLVPLVVSDSFFPSLVGTRSTSLLRYYRRTEQLMRFMFYCALAILPPAAVAGYFLIVQLYGAAYREAAWLFVFLLFKILLVYPGLVYGKWYLAEGMQKISMVVGICGCCTSVLLDYLMILWWGLPGVAAAAVVTNFFTYLVFPLFFRKGRAGVRLFLRSLLPVLPRSTDEGRRG</sequence>
<feature type="transmembrane region" description="Helical" evidence="5">
    <location>
        <begin position="371"/>
        <end position="393"/>
    </location>
</feature>
<evidence type="ECO:0000256" key="3">
    <source>
        <dbReference type="ARBA" id="ARBA00022989"/>
    </source>
</evidence>
<evidence type="ECO:0000313" key="7">
    <source>
        <dbReference type="Proteomes" id="UP000435649"/>
    </source>
</evidence>
<keyword evidence="7" id="KW-1185">Reference proteome</keyword>
<dbReference type="Proteomes" id="UP000435649">
    <property type="component" value="Unassembled WGS sequence"/>
</dbReference>
<dbReference type="GO" id="GO:0016020">
    <property type="term" value="C:membrane"/>
    <property type="evidence" value="ECO:0007669"/>
    <property type="project" value="UniProtKB-SubCell"/>
</dbReference>
<organism evidence="6 7">
    <name type="scientific">Victivallis lenta</name>
    <dbReference type="NCBI Taxonomy" id="2606640"/>
    <lineage>
        <taxon>Bacteria</taxon>
        <taxon>Pseudomonadati</taxon>
        <taxon>Lentisphaerota</taxon>
        <taxon>Lentisphaeria</taxon>
        <taxon>Victivallales</taxon>
        <taxon>Victivallaceae</taxon>
        <taxon>Victivallis</taxon>
    </lineage>
</organism>
<feature type="transmembrane region" description="Helical" evidence="5">
    <location>
        <begin position="128"/>
        <end position="145"/>
    </location>
</feature>
<keyword evidence="4 5" id="KW-0472">Membrane</keyword>
<dbReference type="PANTHER" id="PTHR43424:SF1">
    <property type="entry name" value="LOCUS PUTATIVE PROTEIN 1-RELATED"/>
    <property type="match status" value="1"/>
</dbReference>
<dbReference type="CDD" id="cd13128">
    <property type="entry name" value="MATE_Wzx_like"/>
    <property type="match status" value="1"/>
</dbReference>
<dbReference type="InterPro" id="IPR052556">
    <property type="entry name" value="PolySynth_Transporter"/>
</dbReference>
<feature type="transmembrane region" description="Helical" evidence="5">
    <location>
        <begin position="399"/>
        <end position="418"/>
    </location>
</feature>
<evidence type="ECO:0000256" key="5">
    <source>
        <dbReference type="SAM" id="Phobius"/>
    </source>
</evidence>
<reference evidence="6 7" key="1">
    <citation type="submission" date="2019-08" db="EMBL/GenBank/DDBJ databases">
        <title>In-depth cultivation of the pig gut microbiome towards novel bacterial diversity and tailored functional studies.</title>
        <authorList>
            <person name="Wylensek D."/>
            <person name="Hitch T.C.A."/>
            <person name="Clavel T."/>
        </authorList>
    </citation>
    <scope>NUCLEOTIDE SEQUENCE [LARGE SCALE GENOMIC DNA]</scope>
    <source>
        <strain evidence="6 7">BBE-744-WT-12</strain>
    </source>
</reference>
<feature type="transmembrane region" description="Helical" evidence="5">
    <location>
        <begin position="265"/>
        <end position="288"/>
    </location>
</feature>
<feature type="transmembrane region" description="Helical" evidence="5">
    <location>
        <begin position="57"/>
        <end position="80"/>
    </location>
</feature>
<accession>A0A844G035</accession>
<feature type="transmembrane region" description="Helical" evidence="5">
    <location>
        <begin position="308"/>
        <end position="333"/>
    </location>
</feature>
<name>A0A844G035_9BACT</name>
<feature type="transmembrane region" description="Helical" evidence="5">
    <location>
        <begin position="339"/>
        <end position="359"/>
    </location>
</feature>
<dbReference type="PANTHER" id="PTHR43424">
    <property type="entry name" value="LOCUS PUTATIVE PROTEIN 1-RELATED"/>
    <property type="match status" value="1"/>
</dbReference>
<dbReference type="InterPro" id="IPR002797">
    <property type="entry name" value="Polysacc_synth"/>
</dbReference>
<dbReference type="EMBL" id="VUNS01000002">
    <property type="protein sequence ID" value="MST95958.1"/>
    <property type="molecule type" value="Genomic_DNA"/>
</dbReference>
<protein>
    <submittedName>
        <fullName evidence="6">Flippase</fullName>
    </submittedName>
</protein>
<keyword evidence="2 5" id="KW-0812">Transmembrane</keyword>
<proteinExistence type="predicted"/>
<evidence type="ECO:0000256" key="2">
    <source>
        <dbReference type="ARBA" id="ARBA00022692"/>
    </source>
</evidence>
<evidence type="ECO:0000313" key="6">
    <source>
        <dbReference type="EMBL" id="MST95958.1"/>
    </source>
</evidence>
<evidence type="ECO:0000256" key="1">
    <source>
        <dbReference type="ARBA" id="ARBA00004141"/>
    </source>
</evidence>
<comment type="subcellular location">
    <subcellularLocation>
        <location evidence="1">Membrane</location>
        <topology evidence="1">Multi-pass membrane protein</topology>
    </subcellularLocation>
</comment>
<evidence type="ECO:0000256" key="4">
    <source>
        <dbReference type="ARBA" id="ARBA00023136"/>
    </source>
</evidence>
<dbReference type="AlphaFoldDB" id="A0A844G035"/>